<keyword evidence="2" id="KW-0804">Transcription</keyword>
<sequence>RNSRILVKLFQNASSAFSSSSSSVIADVSPPQDLRKGKTFTVSYLVDSLGLTTILAESISTKISSEGMCNNPDSVLGFDEGDVWEMFKKCPFSLTLSEEKITQSFETFKMFGLLEDEICSVFKRFPPCIGSSAETVKKKTEFLVKEMNWPIKAVIVFPHVFGYSFEKRIVPRCNVIKALMSKRLLGSELPPMSSVLSCTDQMFLKRNFKPLMFTL</sequence>
<dbReference type="GO" id="GO:0005737">
    <property type="term" value="C:cytoplasm"/>
    <property type="evidence" value="ECO:0007669"/>
    <property type="project" value="UniProtKB-ARBA"/>
</dbReference>
<accession>A0AAU9RR86</accession>
<dbReference type="Proteomes" id="UP000836841">
    <property type="component" value="Chromosome 2"/>
</dbReference>
<evidence type="ECO:0000256" key="1">
    <source>
        <dbReference type="ARBA" id="ARBA00007692"/>
    </source>
</evidence>
<evidence type="ECO:0000256" key="2">
    <source>
        <dbReference type="ARBA" id="ARBA00022472"/>
    </source>
</evidence>
<evidence type="ECO:0008006" key="6">
    <source>
        <dbReference type="Google" id="ProtNLM"/>
    </source>
</evidence>
<dbReference type="Pfam" id="PF02536">
    <property type="entry name" value="mTERF"/>
    <property type="match status" value="1"/>
</dbReference>
<evidence type="ECO:0000313" key="4">
    <source>
        <dbReference type="EMBL" id="CAH2047966.1"/>
    </source>
</evidence>
<keyword evidence="2" id="KW-0806">Transcription termination</keyword>
<name>A0AAU9RR86_THLAR</name>
<dbReference type="InterPro" id="IPR003690">
    <property type="entry name" value="MTERF"/>
</dbReference>
<dbReference type="Gene3D" id="1.25.70.10">
    <property type="entry name" value="Transcription termination factor 3, mitochondrial"/>
    <property type="match status" value="1"/>
</dbReference>
<dbReference type="EMBL" id="OU466858">
    <property type="protein sequence ID" value="CAH2047966.1"/>
    <property type="molecule type" value="Genomic_DNA"/>
</dbReference>
<dbReference type="GO" id="GO:0003676">
    <property type="term" value="F:nucleic acid binding"/>
    <property type="evidence" value="ECO:0007669"/>
    <property type="project" value="InterPro"/>
</dbReference>
<evidence type="ECO:0000256" key="3">
    <source>
        <dbReference type="ARBA" id="ARBA00022946"/>
    </source>
</evidence>
<gene>
    <name evidence="4" type="ORF">TAV2_LOCUS8154</name>
</gene>
<organism evidence="4 5">
    <name type="scientific">Thlaspi arvense</name>
    <name type="common">Field penny-cress</name>
    <dbReference type="NCBI Taxonomy" id="13288"/>
    <lineage>
        <taxon>Eukaryota</taxon>
        <taxon>Viridiplantae</taxon>
        <taxon>Streptophyta</taxon>
        <taxon>Embryophyta</taxon>
        <taxon>Tracheophyta</taxon>
        <taxon>Spermatophyta</taxon>
        <taxon>Magnoliopsida</taxon>
        <taxon>eudicotyledons</taxon>
        <taxon>Gunneridae</taxon>
        <taxon>Pentapetalae</taxon>
        <taxon>rosids</taxon>
        <taxon>malvids</taxon>
        <taxon>Brassicales</taxon>
        <taxon>Brassicaceae</taxon>
        <taxon>Thlaspideae</taxon>
        <taxon>Thlaspi</taxon>
    </lineage>
</organism>
<dbReference type="InterPro" id="IPR038538">
    <property type="entry name" value="MTERF_sf"/>
</dbReference>
<keyword evidence="5" id="KW-1185">Reference proteome</keyword>
<reference evidence="4 5" key="1">
    <citation type="submission" date="2022-03" db="EMBL/GenBank/DDBJ databases">
        <authorList>
            <person name="Nunn A."/>
            <person name="Chopra R."/>
            <person name="Nunn A."/>
            <person name="Contreras Garrido A."/>
        </authorList>
    </citation>
    <scope>NUCLEOTIDE SEQUENCE [LARGE SCALE GENOMIC DNA]</scope>
</reference>
<keyword evidence="3" id="KW-0809">Transit peptide</keyword>
<proteinExistence type="inferred from homology"/>
<dbReference type="SMART" id="SM00733">
    <property type="entry name" value="Mterf"/>
    <property type="match status" value="3"/>
</dbReference>
<evidence type="ECO:0000313" key="5">
    <source>
        <dbReference type="Proteomes" id="UP000836841"/>
    </source>
</evidence>
<comment type="similarity">
    <text evidence="1">Belongs to the mTERF family.</text>
</comment>
<feature type="non-terminal residue" evidence="4">
    <location>
        <position position="1"/>
    </location>
</feature>
<protein>
    <recommendedName>
        <fullName evidence="6">Mitochondrial transcription termination factor family protein</fullName>
    </recommendedName>
</protein>
<keyword evidence="2" id="KW-0805">Transcription regulation</keyword>
<dbReference type="AlphaFoldDB" id="A0AAU9RR86"/>
<dbReference type="GO" id="GO:0006353">
    <property type="term" value="P:DNA-templated transcription termination"/>
    <property type="evidence" value="ECO:0007669"/>
    <property type="project" value="UniProtKB-KW"/>
</dbReference>
<dbReference type="PANTHER" id="PTHR13068:SF161">
    <property type="entry name" value="F19K23.4 PROTEIN-RELATED"/>
    <property type="match status" value="1"/>
</dbReference>
<dbReference type="PANTHER" id="PTHR13068">
    <property type="entry name" value="CGI-12 PROTEIN-RELATED"/>
    <property type="match status" value="1"/>
</dbReference>